<evidence type="ECO:0000313" key="1">
    <source>
        <dbReference type="EMBL" id="GBE85206.1"/>
    </source>
</evidence>
<proteinExistence type="predicted"/>
<gene>
    <name evidence="1" type="ORF">SCP_0703920</name>
</gene>
<organism evidence="1 2">
    <name type="scientific">Sparassis crispa</name>
    <dbReference type="NCBI Taxonomy" id="139825"/>
    <lineage>
        <taxon>Eukaryota</taxon>
        <taxon>Fungi</taxon>
        <taxon>Dikarya</taxon>
        <taxon>Basidiomycota</taxon>
        <taxon>Agaricomycotina</taxon>
        <taxon>Agaricomycetes</taxon>
        <taxon>Polyporales</taxon>
        <taxon>Sparassidaceae</taxon>
        <taxon>Sparassis</taxon>
    </lineage>
</organism>
<dbReference type="PANTHER" id="PTHR43441">
    <property type="entry name" value="RIBOSOMAL-PROTEIN-SERINE ACETYLTRANSFERASE"/>
    <property type="match status" value="1"/>
</dbReference>
<dbReference type="GeneID" id="38782123"/>
<dbReference type="GO" id="GO:1990189">
    <property type="term" value="F:protein N-terminal-serine acetyltransferase activity"/>
    <property type="evidence" value="ECO:0007669"/>
    <property type="project" value="TreeGrafter"/>
</dbReference>
<dbReference type="GO" id="GO:0008999">
    <property type="term" value="F:protein-N-terminal-alanine acetyltransferase activity"/>
    <property type="evidence" value="ECO:0007669"/>
    <property type="project" value="TreeGrafter"/>
</dbReference>
<dbReference type="GO" id="GO:0005737">
    <property type="term" value="C:cytoplasm"/>
    <property type="evidence" value="ECO:0007669"/>
    <property type="project" value="TreeGrafter"/>
</dbReference>
<dbReference type="EMBL" id="BFAD01000007">
    <property type="protein sequence ID" value="GBE85206.1"/>
    <property type="molecule type" value="Genomic_DNA"/>
</dbReference>
<comment type="caution">
    <text evidence="1">The sequence shown here is derived from an EMBL/GenBank/DDBJ whole genome shotgun (WGS) entry which is preliminary data.</text>
</comment>
<dbReference type="AlphaFoldDB" id="A0A401GSL6"/>
<dbReference type="Gene3D" id="3.40.630.30">
    <property type="match status" value="1"/>
</dbReference>
<dbReference type="RefSeq" id="XP_027616119.1">
    <property type="nucleotide sequence ID" value="XM_027760318.1"/>
</dbReference>
<protein>
    <recommendedName>
        <fullName evidence="3">Acyl-CoA N-acyltransferase</fullName>
    </recommendedName>
</protein>
<accession>A0A401GSL6</accession>
<evidence type="ECO:0008006" key="3">
    <source>
        <dbReference type="Google" id="ProtNLM"/>
    </source>
</evidence>
<reference evidence="1 2" key="1">
    <citation type="journal article" date="2018" name="Sci. Rep.">
        <title>Genome sequence of the cauliflower mushroom Sparassis crispa (Hanabiratake) and its association with beneficial usage.</title>
        <authorList>
            <person name="Kiyama R."/>
            <person name="Furutani Y."/>
            <person name="Kawaguchi K."/>
            <person name="Nakanishi T."/>
        </authorList>
    </citation>
    <scope>NUCLEOTIDE SEQUENCE [LARGE SCALE GENOMIC DNA]</scope>
</reference>
<dbReference type="PANTHER" id="PTHR43441:SF11">
    <property type="entry name" value="RIBOSOMAL-PROTEIN-SERINE ACETYLTRANSFERASE"/>
    <property type="match status" value="1"/>
</dbReference>
<keyword evidence="2" id="KW-1185">Reference proteome</keyword>
<dbReference type="SUPFAM" id="SSF55729">
    <property type="entry name" value="Acyl-CoA N-acyltransferases (Nat)"/>
    <property type="match status" value="1"/>
</dbReference>
<dbReference type="InterPro" id="IPR016181">
    <property type="entry name" value="Acyl_CoA_acyltransferase"/>
</dbReference>
<evidence type="ECO:0000313" key="2">
    <source>
        <dbReference type="Proteomes" id="UP000287166"/>
    </source>
</evidence>
<sequence length="194" mass="21833">MIFQFNATTSTITELQFDTVVTAGYETKLWHIPSVQRGASSDYVGSKQHVTLGHPDALTVLKAEITGVMPEERKGGAVYGAHREIVGWCSLVLTDPKNRDGVLSVLVDPKRRECLRDMLTFLVQHAFREHGLHRVSATRYDGDDGVAAVYKDCGFTEEGRRRRANWVDGAWRDEILLGVLEEEWAGREPHEQPQ</sequence>
<dbReference type="OrthoDB" id="630895at2759"/>
<dbReference type="Pfam" id="PF13420">
    <property type="entry name" value="Acetyltransf_4"/>
    <property type="match status" value="1"/>
</dbReference>
<dbReference type="InParanoid" id="A0A401GSL6"/>
<name>A0A401GSL6_9APHY</name>
<dbReference type="InterPro" id="IPR051908">
    <property type="entry name" value="Ribosomal_N-acetyltransferase"/>
</dbReference>
<dbReference type="Proteomes" id="UP000287166">
    <property type="component" value="Unassembled WGS sequence"/>
</dbReference>